<proteinExistence type="predicted"/>
<evidence type="ECO:0000313" key="2">
    <source>
        <dbReference type="RefSeq" id="XP_073797156.1"/>
    </source>
</evidence>
<dbReference type="Proteomes" id="UP000000437">
    <property type="component" value="Chromosome 24"/>
</dbReference>
<reference evidence="2" key="1">
    <citation type="submission" date="2025-08" db="UniProtKB">
        <authorList>
            <consortium name="RefSeq"/>
        </authorList>
    </citation>
    <scope>IDENTIFICATION</scope>
    <source>
        <strain evidence="2">Tuebingen</strain>
        <tissue evidence="2">Fibroblasts and whole tissue</tissue>
    </source>
</reference>
<keyword evidence="1" id="KW-1185">Reference proteome</keyword>
<protein>
    <submittedName>
        <fullName evidence="2">Obscurin isoform X41</fullName>
    </submittedName>
</protein>
<organism evidence="1 2">
    <name type="scientific">Danio rerio</name>
    <name type="common">Zebrafish</name>
    <name type="synonym">Brachydanio rerio</name>
    <dbReference type="NCBI Taxonomy" id="7955"/>
    <lineage>
        <taxon>Eukaryota</taxon>
        <taxon>Metazoa</taxon>
        <taxon>Chordata</taxon>
        <taxon>Craniata</taxon>
        <taxon>Vertebrata</taxon>
        <taxon>Euteleostomi</taxon>
        <taxon>Actinopterygii</taxon>
        <taxon>Neopterygii</taxon>
        <taxon>Teleostei</taxon>
        <taxon>Ostariophysi</taxon>
        <taxon>Cypriniformes</taxon>
        <taxon>Danionidae</taxon>
        <taxon>Danioninae</taxon>
        <taxon>Danio</taxon>
    </lineage>
</organism>
<accession>A0AC58ISE1</accession>
<name>A0AC58ISE1_DANRE</name>
<evidence type="ECO:0000313" key="1">
    <source>
        <dbReference type="Proteomes" id="UP000000437"/>
    </source>
</evidence>
<sequence>MDQNLFGGAPRFLTRPKAFSLCVGRDASLSCTIVGNPVPVVTWEKEKLRISAGGRFKTVEDGDIYRLTIYDLTLEDSGQYMCRAKNTVGEAYAAVTLKVGLPETVVERAPVFIVKPVSTRVGLGGDVTFYCRVSAHPAPNFDWEKDGRYLGETNRIKITSESDSSSLRIQSVRSLDSGTYNCRVQNSIGRAQSAATLVVDLQDTHLLNADKSTSLLSHMQKRKQEMRTDISFYRTTESSSTTSSSTKITEEHGSFGLARDQEQRVSALTSMLPKGVFTRTCTVTEGKHAKLSCFVTGHPKPQIMWRKDGTNISEGRRHVMYEDQAENFILKVLYCKQSDNGLYTCNASNLAGQTYSAVLVIVKEPKIPFKKKLQDVEVKEKETATLQCEVPVSNTKASWFMEETRLEQNTKYRMDEEGTLRRLTIRNVTTNDDAVYICEMNEGSRTVAELTVLGNITKKLPRRTVVPVSDTVIFCVELEKPVDDAYWTRNGERLKEDSRIIIARVNRQYTLTIRECTAEDSGEVAFIAHDCKTSTRFSVTAPRKHPPDPPVEPIVQNKTDSSITLCWSPPDSERPVPITGYIVERRKVGTQTWVKITTTPVSTTKYTITDVLEETSYQFRISAVNDFGQSAYLEVPGTFYLEPTASVKTGLVDCSANAGEEATLTVELSAACSGTWTINDQMIRSGSEYLITRSKTTHTLVIREVSMALNGAQVKFVGGGSQSVATLSVKAATARFTNKSSQVEVFTFSMYSSAQMHTEVSNSNVQVVWMKNGKELRMGKKYEATSADRKRILTIHNVDQEDVGIYECICDGDKMSVQLALKEEPAKFVNKPRAQPQESDALVGDVVLSCEVASAGSAVVWKKEQTEITEDKRTTFISQGTQRKLVIRGAKQSDEGHYSCETAEDKMTFLVKIKETRAAFSNKESYQKEVKVSISQKATLSCEVSDAKTEVKWFKDGKQLNPSKTVQMESKGKSRQLVLENVEKKDAGEYTCEVGNEKLLFKVRVEDLQATFSNKDSYQKEVKVATSQKATLSCEVSDIKTEVKWFKDGKQLSSSKTVHMESKGKTRQLIVENVEKKDAGEYTCEAGNEKLVFKIKVEDIQAIFSNKDSYQKEVKVATSQKATLSGEVSDIKTEVKWFKDGKQLSSGKTVHMESKGKTRQLIVENVEKKDAGEYICEAGNEKLVFKIRVEDIQATFFDKDSYQKEVKVATSQKATLSCEVSDIKTEVKWFKDGKQLSSSKTVHMESKGKTRQLIVENVEKKDAGEYTCEAGNEKLSFKIKVEDIQAPIFNKDSYQKEVKVSATQKTTLSCEVSDIKTEVKWFKDGKQLSSSKTVHMESKGKTRQLVVENVEKKDAGEYTCEAGNEKLAFKIQVAAQPDIQAAFINKDTYQKEVKVAVSQKATLNCEVSDTKTEVKWFKDGKQLSSSKTVDTETKGKTRQLILENVEKKDAGEYTCEVGNEKLTFKVQVTDIQAAFTNKDSYQKEVKVTTSEKANLSCEVSDLKTEVKWFKDGKQLSSSKTVHMESKGKTRQLILDNVEKKDAGEYTCEAGNEKLVFKILVTEPKAAFTNKDSYQKEVKVSASHKATLSCEVSDLKTEVKWFKDGKQLISSKTVHMESKGKTRQLVVENAEKKDAGEYTCEAGNEKLVFKIQVEDVATKFQKASMTKETVMFESAEKVILKTEVMSESCSVKWFKDGVELKDGSKYEMKQEGRSRILIVKSSESKDTGTYSCQSADDKVDFKVQVKEAPFKFVGPLQPVSAVLESTMTLSCSLNKATGNILWKHNGKEVKPGGRFSIRTDGTNCILTVSAVAQEDEGEYSCECKDDKTSTKVTIKAPRLVRFTTKLNNVVANEGKDAIFKCSITPPDVSVRWLRNDVPIMASPKFKIAQGGSSHSLTITAVTQEDAGEISVDAEGKVSKATLQVQQLPVTFTKKLADVTVQEQNTVRLEVELSKPSKDVKWMKNGVVLQQGGNLEIHVDGAKQTLVLKSVAYADRGHYSCETLDDKTQAKLSVEIKKIQVVKGLKEMKVQEKETVTMEVELSKADVEGSWSKDGMKLKSGPNIIITSLGNKHCLTMSQLKISDGGAITFQAEDVHTSGKLIVTEPAAKILKPLRDISSPEKEKVTFECEVSRANAEVKWFKDDEELKPGKKYGIHSQANKRTLLIQKCAYEDQGLYICRTTDDNTSAQLTVHARDVKIVKQLQDMEVTEKESASFVCEVSHDEVEAQWHKGDAKLKAGENIKMRQEGRTYVLLFKSVKAEDAGEIKFTAEKASSTAKLKVKELPVRFVKKLRDKIAMYKHRAYLECQVSRANAKVTWYKNKSEIKPTKKHEITSEDIYRKLTITDVDSDDEDTYICDAIDDKTSCQLLVEEQAISIVRELNTVEVTEPFAAHFEVEVSVETVKPVKWTLNGEQLKESADIEMEKEGTMHRLTFKKTKASMSGPVQFTAGKSKSMAELKVKERPIEVLEPLKDASAKEKTSTTLSCKFSAPPKEVNWFKGQTALEASSKYSMKQKDASVQLIIQALNAEDSGEYRCQAGVCESKAVLKVEVRKIQITKHLTDVEVDEDGDALFTCEVNYADEEVQWTLNDKPLFNNEVNTITHVDKTHTLSLKNLAPEDGGKVSFSIRDVKETVCLKVKEKKAIFLKLLDDVVAEEKGTVTLKCEASKPRVAPVWRKESTTLSAGKKYELLHDGKSLGLSIHDITQADAGEYSCDLGTDLCKSKVTVRDIHIGITKRIKSIEAKAGENCTFECILSRESSEQCTWSLKGQPISDGGRFQISSKGRKYTLIIKAVSASDSGEVVFSIQDLSSKATLSVEGEAPSISKELQGVSAKIGEDATFTCELSQSGLEVKWSKDGKSIRKSQKYEISQEQTLVKLTIRNVTDKDSGEYSCEVTGGPTSKAKLEIKADLANKFICELKDATADENSDVSFECETAQPATKVTWLKGTKEIKAGGRYELTQKGAILILKVKDLEKSDSEVYTCDIGSTKTTAKLTVKALKFLSPSAVAETDSQRQKKDKQAELSAIPVLSFTKELTSQEVTEGGSTSLRCETSIPDASVTWKKNTLVLTDGKKYSIKRDGTIHILEIHKLSVEDAGEYTCEAGEKKSKATLTVKGQPAYFRKELENQNAIEGDSIILRCELSKPVKSVEWRKGGVVLQPSKKFELKQDGCVLELHVHDLEPEDNGYYTCDAGDQLTTASITVQDPNVEVVSAMEDQHVAEKQPAEFICQYSRPVKAIWKRNGVPVQADGRRVIMEQDWTVARLYISCVEPQDGGIYSCEAEGTSVVAHLRVQAKPIDILQELSNMETINGGEALFECSLSRPENKDCQWLIDGKPVKESANVEIVSFESGRRHLLLLKDLQPCENTRITFQAGTSSTTALLTVKAWQLEVVKPLEDKTAIVGQEVEFTCTLNEAVPENEVTWYANGVELQHNDQWAMRTSGSSYSLILKKAQAQPTQEITFAARDALSLAKLTTIAVPDPPEDPELVSKGPTFITLSWFTPLSDGGSPIIGYRVEMRLVDSVLWLPCHTEPVFNTEFLVENLIPGAGYRFRVAAINRAGIGEPVQLPQTVTLVSCSSDYDTAADATETSSYVSAKGYVSSSEHRDTEAFESVAEDELLPQVVDELHDLFLSPGAPIAKMSVRVKGFPTPRVYWFKDGTPLQASSRIVLSTERDQHSLEILDVKCEDTGEYSAYISNIAGSAYSSARMNVLAPGERPTPDQGRLRDSKVPLVPPRFLERFSNKKVKQGASITLSVKVEGSPTPSVNWLKEVSDKDVLWIKADTPGYKVASSGRQHSLILMEVEKKHSGMYTCIATNRAGQSVNTARLDVDTTPEQKGKVGPEVLGITISPPEEEGKGEIKLPYMGEVGTEEFLQKLTSQITEMVSAKITQASLRLPGADSDDETKTPSPSPYHGRSRPPSLIADSSSESDEGDARGEMFDIYVVTADYNPMGVSKDAIALKEGQYVEVLDSAHPLKWLVRTKPTKSNPSRQGWVSPAYLDKRLKLSADVADLPETAKEEVTETEYKKKLCQLVQDLINTETEFLKEMEFFTTHHLKRVDEEGAPPEITMQKETIFRNINDLKAFHSSLLPGLRDCDTDDDIAMHFLKNSEGFEKYLQYLIGQLQAESIISEKQVHQYFKDYSVSELANVDPSEGPVLSINAYLQRPPERIQKYRALLKELIRNKARNGQNCCLLEQAYAMVSSLSQRSENTHHVSLIENYPANLEALGEPIRQGPFTVWEGAPGVRTSSRGHHRHVFLFKNHVVICKQKRDTNTDTQTYVFKNMMKLTNIDVNETVEGDERAFEIWHEREDSVRKYTLQARTVIIKNSWLRDLRDLQQRYSMPTWCSPDFDAVLTDLTAELGQTVKLACKVTGVPKPQVTWYKDGHAVEADPHHIIIEDPDGSCTLILDNMTADDSGQYMCFATSSAGNASTLGKITVQVPPRFVNKIRNATLFPGEDAQFTCTIQSAPSPKIRWFKEGKLLTDMEKFQTYSEARSGVLVLVIKNPVERDLGHYECELSNRLGSARCAAQLVTPAVAMAGERRADQAISIEVTEQETKIPKKTIIIEETITTVVKNTRMKRHASPRPSPMGAFRSETPTPEPPRQRRTMARKTVPTLYVPEAEGATARNPRWVEVEEIIEYKVNKSPKLPRRRGISPGKRSSPANPNTNNSNNKLVEATLGAVMTLQASSDDEDTEQNVAEVMESIIGETSDPDGDDKGTIILESEDDEFGNRDFKMLSDGNKVLTLEDLEDYIPQEGETFGSHPNRQIPEEKPSQISVLQREVNETVIGKPILLNVGRPVAPPKPRTGFFGSFKEHISSMFTPGSLANTGSRSRQEKNIPIHVMGGSSSGFAHHASSAARFEVQPTYCSEVQRGKGGGLQSFKTQVSAQTHSYTPAGQLTLQIDKNKPTGKQ</sequence>
<gene>
    <name evidence="2" type="primary">obscnb</name>
</gene>
<dbReference type="RefSeq" id="XP_073797156.1">
    <property type="nucleotide sequence ID" value="XM_073941055.1"/>
</dbReference>